<protein>
    <submittedName>
        <fullName evidence="6">FMN-dependent alpha-hydroxy acid dehydrogenase</fullName>
    </submittedName>
</protein>
<evidence type="ECO:0000256" key="2">
    <source>
        <dbReference type="ARBA" id="ARBA00022630"/>
    </source>
</evidence>
<dbReference type="InterPro" id="IPR008259">
    <property type="entry name" value="FMN_hydac_DH_AS"/>
</dbReference>
<dbReference type="AlphaFoldDB" id="A0A6A5WAR6"/>
<evidence type="ECO:0000256" key="1">
    <source>
        <dbReference type="ARBA" id="ARBA00001917"/>
    </source>
</evidence>
<keyword evidence="4" id="KW-0560">Oxidoreductase</keyword>
<dbReference type="EMBL" id="ML977628">
    <property type="protein sequence ID" value="KAF1996215.1"/>
    <property type="molecule type" value="Genomic_DNA"/>
</dbReference>
<keyword evidence="7" id="KW-1185">Reference proteome</keyword>
<dbReference type="InterPro" id="IPR037396">
    <property type="entry name" value="FMN_HAD"/>
</dbReference>
<name>A0A6A5WAR6_9PLEO</name>
<accession>A0A6A5WAR6</accession>
<reference evidence="6" key="1">
    <citation type="journal article" date="2020" name="Stud. Mycol.">
        <title>101 Dothideomycetes genomes: a test case for predicting lifestyles and emergence of pathogens.</title>
        <authorList>
            <person name="Haridas S."/>
            <person name="Albert R."/>
            <person name="Binder M."/>
            <person name="Bloem J."/>
            <person name="Labutti K."/>
            <person name="Salamov A."/>
            <person name="Andreopoulos B."/>
            <person name="Baker S."/>
            <person name="Barry K."/>
            <person name="Bills G."/>
            <person name="Bluhm B."/>
            <person name="Cannon C."/>
            <person name="Castanera R."/>
            <person name="Culley D."/>
            <person name="Daum C."/>
            <person name="Ezra D."/>
            <person name="Gonzalez J."/>
            <person name="Henrissat B."/>
            <person name="Kuo A."/>
            <person name="Liang C."/>
            <person name="Lipzen A."/>
            <person name="Lutzoni F."/>
            <person name="Magnuson J."/>
            <person name="Mondo S."/>
            <person name="Nolan M."/>
            <person name="Ohm R."/>
            <person name="Pangilinan J."/>
            <person name="Park H.-J."/>
            <person name="Ramirez L."/>
            <person name="Alfaro M."/>
            <person name="Sun H."/>
            <person name="Tritt A."/>
            <person name="Yoshinaga Y."/>
            <person name="Zwiers L.-H."/>
            <person name="Turgeon B."/>
            <person name="Goodwin S."/>
            <person name="Spatafora J."/>
            <person name="Crous P."/>
            <person name="Grigoriev I."/>
        </authorList>
    </citation>
    <scope>NUCLEOTIDE SEQUENCE</scope>
    <source>
        <strain evidence="6">CBS 123094</strain>
    </source>
</reference>
<evidence type="ECO:0000256" key="4">
    <source>
        <dbReference type="ARBA" id="ARBA00023002"/>
    </source>
</evidence>
<dbReference type="PANTHER" id="PTHR10578">
    <property type="entry name" value="S -2-HYDROXY-ACID OXIDASE-RELATED"/>
    <property type="match status" value="1"/>
</dbReference>
<organism evidence="6 7">
    <name type="scientific">Amniculicola lignicola CBS 123094</name>
    <dbReference type="NCBI Taxonomy" id="1392246"/>
    <lineage>
        <taxon>Eukaryota</taxon>
        <taxon>Fungi</taxon>
        <taxon>Dikarya</taxon>
        <taxon>Ascomycota</taxon>
        <taxon>Pezizomycotina</taxon>
        <taxon>Dothideomycetes</taxon>
        <taxon>Pleosporomycetidae</taxon>
        <taxon>Pleosporales</taxon>
        <taxon>Amniculicolaceae</taxon>
        <taxon>Amniculicola</taxon>
    </lineage>
</organism>
<sequence length="469" mass="52006">MEEEPTTRHASFLDSPLALHIVEMGQDVLSSKKNGSILEPDPESMSRYQREIYSNLRKPNFSTKPSQWEAQARKAIPLANFFYIYGSASTESTYAANLSAFERYRLRPWMLVQATRRDLSVELFGHQYASPLLVAPIGVQEIAHPEAEEATARACASLKVPMILSTAATRSIEEVAKANGQGNPRWFQLYWPKPEAEELTASLLARAKTNGFNVLVVTLDTFMIGWRPNDLDTSYIPFIYGQGCQVLFSDPVFKRMLEKLQAEDTRTVSEKVTEIWDILKRPGTCSGTFKVMANATAMRKAKLWIDLLSSGTFREWDQLNILRKYWDGPIVLKGIQTLEDAHRAIDNGIEGIIVSNHGGRQLDGAISSLDALAEIGGDKKVRESGLTILFDSGIRTGSDVMKAIALGAKAVLIGRPYIYGLAMGGESGVKHVLECMLADTDNSLANLGKRSLSEVGRDDLRVFQQPSKL</sequence>
<dbReference type="GO" id="GO:0016491">
    <property type="term" value="F:oxidoreductase activity"/>
    <property type="evidence" value="ECO:0007669"/>
    <property type="project" value="UniProtKB-KW"/>
</dbReference>
<dbReference type="Pfam" id="PF01070">
    <property type="entry name" value="FMN_dh"/>
    <property type="match status" value="1"/>
</dbReference>
<dbReference type="PANTHER" id="PTHR10578:SF86">
    <property type="entry name" value="DEPENDENT DEHYDROGENASE, PUTATIVE (AFU_ORTHOLOGUE AFUA_6G02720)-RELATED"/>
    <property type="match status" value="1"/>
</dbReference>
<dbReference type="OrthoDB" id="25826at2759"/>
<dbReference type="FunFam" id="3.20.20.70:FF:000132">
    <property type="entry name" value="FMN dependent dehydrogenase"/>
    <property type="match status" value="1"/>
</dbReference>
<dbReference type="InterPro" id="IPR037350">
    <property type="entry name" value="LMO_FMN"/>
</dbReference>
<comment type="cofactor">
    <cofactor evidence="1">
        <name>FMN</name>
        <dbReference type="ChEBI" id="CHEBI:58210"/>
    </cofactor>
</comment>
<dbReference type="Proteomes" id="UP000799779">
    <property type="component" value="Unassembled WGS sequence"/>
</dbReference>
<dbReference type="CDD" id="cd03332">
    <property type="entry name" value="LMO_FMN"/>
    <property type="match status" value="1"/>
</dbReference>
<dbReference type="SUPFAM" id="SSF51395">
    <property type="entry name" value="FMN-linked oxidoreductases"/>
    <property type="match status" value="1"/>
</dbReference>
<evidence type="ECO:0000259" key="5">
    <source>
        <dbReference type="PROSITE" id="PS51349"/>
    </source>
</evidence>
<evidence type="ECO:0000313" key="6">
    <source>
        <dbReference type="EMBL" id="KAF1996215.1"/>
    </source>
</evidence>
<evidence type="ECO:0000256" key="3">
    <source>
        <dbReference type="ARBA" id="ARBA00022643"/>
    </source>
</evidence>
<dbReference type="PROSITE" id="PS51349">
    <property type="entry name" value="FMN_HYDROXY_ACID_DH_2"/>
    <property type="match status" value="1"/>
</dbReference>
<feature type="domain" description="FMN hydroxy acid dehydrogenase" evidence="5">
    <location>
        <begin position="57"/>
        <end position="465"/>
    </location>
</feature>
<evidence type="ECO:0000313" key="7">
    <source>
        <dbReference type="Proteomes" id="UP000799779"/>
    </source>
</evidence>
<dbReference type="InterPro" id="IPR013785">
    <property type="entry name" value="Aldolase_TIM"/>
</dbReference>
<dbReference type="PROSITE" id="PS00557">
    <property type="entry name" value="FMN_HYDROXY_ACID_DH_1"/>
    <property type="match status" value="1"/>
</dbReference>
<keyword evidence="3" id="KW-0288">FMN</keyword>
<dbReference type="GO" id="GO:0010181">
    <property type="term" value="F:FMN binding"/>
    <property type="evidence" value="ECO:0007669"/>
    <property type="project" value="InterPro"/>
</dbReference>
<dbReference type="InterPro" id="IPR000262">
    <property type="entry name" value="FMN-dep_DH"/>
</dbReference>
<proteinExistence type="predicted"/>
<dbReference type="Gene3D" id="3.20.20.70">
    <property type="entry name" value="Aldolase class I"/>
    <property type="match status" value="1"/>
</dbReference>
<gene>
    <name evidence="6" type="ORF">P154DRAFT_525780</name>
</gene>
<keyword evidence="2" id="KW-0285">Flavoprotein</keyword>